<dbReference type="InterPro" id="IPR003785">
    <property type="entry name" value="Creatininase/forma_Hydrolase"/>
</dbReference>
<keyword evidence="6" id="KW-1185">Reference proteome</keyword>
<keyword evidence="2" id="KW-0479">Metal-binding</keyword>
<dbReference type="SUPFAM" id="SSF102215">
    <property type="entry name" value="Creatininase"/>
    <property type="match status" value="1"/>
</dbReference>
<dbReference type="GO" id="GO:0046872">
    <property type="term" value="F:metal ion binding"/>
    <property type="evidence" value="ECO:0007669"/>
    <property type="project" value="UniProtKB-KW"/>
</dbReference>
<name>A0A031LR99_9CREN</name>
<keyword evidence="4" id="KW-0862">Zinc</keyword>
<dbReference type="PANTHER" id="PTHR35005:SF1">
    <property type="entry name" value="2-AMINO-5-FORMYLAMINO-6-RIBOSYLAMINOPYRIMIDIN-4(3H)-ONE 5'-MONOPHOSPHATE DEFORMYLASE"/>
    <property type="match status" value="1"/>
</dbReference>
<dbReference type="InterPro" id="IPR024087">
    <property type="entry name" value="Creatininase-like_sf"/>
</dbReference>
<dbReference type="AlphaFoldDB" id="A0A031LR99"/>
<dbReference type="GO" id="GO:0016811">
    <property type="term" value="F:hydrolase activity, acting on carbon-nitrogen (but not peptide) bonds, in linear amides"/>
    <property type="evidence" value="ECO:0007669"/>
    <property type="project" value="TreeGrafter"/>
</dbReference>
<evidence type="ECO:0000256" key="3">
    <source>
        <dbReference type="ARBA" id="ARBA00022801"/>
    </source>
</evidence>
<organism evidence="5 6">
    <name type="scientific">Candidatus Acidianus copahuensis</name>
    <dbReference type="NCBI Taxonomy" id="1160895"/>
    <lineage>
        <taxon>Archaea</taxon>
        <taxon>Thermoproteota</taxon>
        <taxon>Thermoprotei</taxon>
        <taxon>Sulfolobales</taxon>
        <taxon>Sulfolobaceae</taxon>
        <taxon>Acidianus</taxon>
    </lineage>
</organism>
<dbReference type="RefSeq" id="WP_048099144.1">
    <property type="nucleotide sequence ID" value="NZ_JFZT01000027.1"/>
</dbReference>
<evidence type="ECO:0000256" key="2">
    <source>
        <dbReference type="ARBA" id="ARBA00022723"/>
    </source>
</evidence>
<proteinExistence type="predicted"/>
<evidence type="ECO:0000256" key="4">
    <source>
        <dbReference type="ARBA" id="ARBA00022833"/>
    </source>
</evidence>
<comment type="cofactor">
    <cofactor evidence="1">
        <name>Zn(2+)</name>
        <dbReference type="ChEBI" id="CHEBI:29105"/>
    </cofactor>
</comment>
<dbReference type="Proteomes" id="UP000024332">
    <property type="component" value="Unassembled WGS sequence"/>
</dbReference>
<protein>
    <submittedName>
        <fullName evidence="5">Creatininase</fullName>
    </submittedName>
</protein>
<dbReference type="OrthoDB" id="46121at2157"/>
<dbReference type="PANTHER" id="PTHR35005">
    <property type="entry name" value="3-DEHYDRO-SCYLLO-INOSOSE HYDROLASE"/>
    <property type="match status" value="1"/>
</dbReference>
<gene>
    <name evidence="5" type="ORF">CM19_04210</name>
</gene>
<evidence type="ECO:0000256" key="1">
    <source>
        <dbReference type="ARBA" id="ARBA00001947"/>
    </source>
</evidence>
<comment type="caution">
    <text evidence="5">The sequence shown here is derived from an EMBL/GenBank/DDBJ whole genome shotgun (WGS) entry which is preliminary data.</text>
</comment>
<dbReference type="STRING" id="1160895.CM19_04210"/>
<sequence length="228" mass="25206">MEILKVTREEVPGKVGIIPIGSVEQHGPHLPMGTDSLIAEWVARQVERRNEKEVLLFPTIYYGCSLEHNGFPYVGISYVTMINYLVDLLNATKDSGIKSIIIINGHGGNRSVLDIVARQINFTSSSFKVYVFNINSDEELGLPGPDLHAGSVETSRIKAIDKDLVKDEKIDEIKDFSYKEGVFSTLTVKEANQYGVIGNGIVVDAEKGIMSLIEVVNKVEELLKKIIS</sequence>
<evidence type="ECO:0000313" key="5">
    <source>
        <dbReference type="EMBL" id="EZQ10351.1"/>
    </source>
</evidence>
<dbReference type="EMBL" id="JFZT01000027">
    <property type="protein sequence ID" value="EZQ10351.1"/>
    <property type="molecule type" value="Genomic_DNA"/>
</dbReference>
<dbReference type="Gene3D" id="3.40.50.10310">
    <property type="entry name" value="Creatininase"/>
    <property type="match status" value="1"/>
</dbReference>
<dbReference type="Pfam" id="PF02633">
    <property type="entry name" value="Creatininase"/>
    <property type="match status" value="1"/>
</dbReference>
<keyword evidence="3" id="KW-0378">Hydrolase</keyword>
<evidence type="ECO:0000313" key="6">
    <source>
        <dbReference type="Proteomes" id="UP000024332"/>
    </source>
</evidence>
<dbReference type="GO" id="GO:0009231">
    <property type="term" value="P:riboflavin biosynthetic process"/>
    <property type="evidence" value="ECO:0007669"/>
    <property type="project" value="TreeGrafter"/>
</dbReference>
<accession>A0A031LR99</accession>
<reference evidence="5 6" key="1">
    <citation type="submission" date="2014-03" db="EMBL/GenBank/DDBJ databases">
        <title>Draft genome sequence of the novel thermoacidophilic archaea Acidianus copahuensis ALE1 strain, isolated from Copahue volcanic area in Neuquen Argentina.</title>
        <authorList>
            <person name="Urbieta M.S."/>
            <person name="Rascovan N."/>
            <person name="Castro C."/>
            <person name="Revale S."/>
            <person name="Giaveno M.A."/>
            <person name="Vazquez M.P."/>
            <person name="Donati E.R."/>
        </authorList>
    </citation>
    <scope>NUCLEOTIDE SEQUENCE [LARGE SCALE GENOMIC DNA]</scope>
    <source>
        <strain evidence="5 6">ALE1</strain>
    </source>
</reference>